<evidence type="ECO:0000256" key="1">
    <source>
        <dbReference type="SAM" id="Phobius"/>
    </source>
</evidence>
<dbReference type="RefSeq" id="WP_168567748.1">
    <property type="nucleotide sequence ID" value="NZ_CP051167.1"/>
</dbReference>
<protein>
    <submittedName>
        <fullName evidence="2">Uncharacterized protein</fullName>
    </submittedName>
</protein>
<sequence length="265" mass="31048">MFLILFLAILLSSACINGYWIEPNICDLWLKDFLINLVAEVLGILLVVFSITRTVQQNREREKKKFREIAFRQLRFVLRKQVSLLFEMYKASCRERPETDYESLPDLFTDRYYEDVQNLDLFKMSPVLTPQGKKMDWLDYLSYECSNLRNALGRVVDRYSFNLDSNVVDALEEVSDAAFIRFISSVWEAKKLNGINSRGDLLSECDRLLREYTASLLKLIALYNDSVPGDRQIVLDRSQWDDWWNHNGRPQIGDSRIKVDGKPCF</sequence>
<feature type="transmembrane region" description="Helical" evidence="1">
    <location>
        <begin position="34"/>
        <end position="55"/>
    </location>
</feature>
<name>A0A6H1TSS2_9CYAN</name>
<dbReference type="KEGG" id="oxy:HCG48_02475"/>
<dbReference type="EMBL" id="CP051167">
    <property type="protein sequence ID" value="QIZ69591.1"/>
    <property type="molecule type" value="Genomic_DNA"/>
</dbReference>
<keyword evidence="3" id="KW-1185">Reference proteome</keyword>
<evidence type="ECO:0000313" key="2">
    <source>
        <dbReference type="EMBL" id="QIZ69591.1"/>
    </source>
</evidence>
<accession>A0A6H1TSS2</accession>
<keyword evidence="1" id="KW-0472">Membrane</keyword>
<organism evidence="2 3">
    <name type="scientific">Oxynema aestuarii AP17</name>
    <dbReference type="NCBI Taxonomy" id="2064643"/>
    <lineage>
        <taxon>Bacteria</taxon>
        <taxon>Bacillati</taxon>
        <taxon>Cyanobacteriota</taxon>
        <taxon>Cyanophyceae</taxon>
        <taxon>Oscillatoriophycideae</taxon>
        <taxon>Oscillatoriales</taxon>
        <taxon>Oscillatoriaceae</taxon>
        <taxon>Oxynema</taxon>
        <taxon>Oxynema aestuarii</taxon>
    </lineage>
</organism>
<proteinExistence type="predicted"/>
<gene>
    <name evidence="2" type="ORF">HCG48_02475</name>
</gene>
<dbReference type="AlphaFoldDB" id="A0A6H1TSS2"/>
<evidence type="ECO:0000313" key="3">
    <source>
        <dbReference type="Proteomes" id="UP000500857"/>
    </source>
</evidence>
<keyword evidence="1" id="KW-0812">Transmembrane</keyword>
<keyword evidence="1" id="KW-1133">Transmembrane helix</keyword>
<dbReference type="Proteomes" id="UP000500857">
    <property type="component" value="Chromosome"/>
</dbReference>
<reference evidence="2 3" key="1">
    <citation type="submission" date="2020-04" db="EMBL/GenBank/DDBJ databases">
        <authorList>
            <person name="Basu S."/>
            <person name="Maruthanayagam V."/>
            <person name="Chakraborty S."/>
            <person name="Pramanik A."/>
            <person name="Mukherjee J."/>
            <person name="Brink B."/>
        </authorList>
    </citation>
    <scope>NUCLEOTIDE SEQUENCE [LARGE SCALE GENOMIC DNA]</scope>
    <source>
        <strain evidence="2 3">AP17</strain>
    </source>
</reference>